<sequence length="137" mass="14381">MAKSQNTSRRTDEACGGAAAVVGACISCQAEGQGGQGGQSTPVRHAPGNAKPAQFITLLASAGGYSDRRPVLWGFATNRSELFATRPSIKAPSTAFRLSPHVVYLGTVTTVDATFRPWKKGRKLSHPSALKSRAPSK</sequence>
<dbReference type="AlphaFoldDB" id="A0A6A6H8Y5"/>
<evidence type="ECO:0000313" key="2">
    <source>
        <dbReference type="Proteomes" id="UP000800092"/>
    </source>
</evidence>
<dbReference type="PROSITE" id="PS51257">
    <property type="entry name" value="PROKAR_LIPOPROTEIN"/>
    <property type="match status" value="1"/>
</dbReference>
<dbReference type="EMBL" id="ML991801">
    <property type="protein sequence ID" value="KAF2234130.1"/>
    <property type="molecule type" value="Genomic_DNA"/>
</dbReference>
<name>A0A6A6H8Y5_VIRVR</name>
<dbReference type="Proteomes" id="UP000800092">
    <property type="component" value="Unassembled WGS sequence"/>
</dbReference>
<protein>
    <submittedName>
        <fullName evidence="1">Uncharacterized protein</fullName>
    </submittedName>
</protein>
<accession>A0A6A6H8Y5</accession>
<proteinExistence type="predicted"/>
<reference evidence="1" key="1">
    <citation type="journal article" date="2020" name="Stud. Mycol.">
        <title>101 Dothideomycetes genomes: a test case for predicting lifestyles and emergence of pathogens.</title>
        <authorList>
            <person name="Haridas S."/>
            <person name="Albert R."/>
            <person name="Binder M."/>
            <person name="Bloem J."/>
            <person name="Labutti K."/>
            <person name="Salamov A."/>
            <person name="Andreopoulos B."/>
            <person name="Baker S."/>
            <person name="Barry K."/>
            <person name="Bills G."/>
            <person name="Bluhm B."/>
            <person name="Cannon C."/>
            <person name="Castanera R."/>
            <person name="Culley D."/>
            <person name="Daum C."/>
            <person name="Ezra D."/>
            <person name="Gonzalez J."/>
            <person name="Henrissat B."/>
            <person name="Kuo A."/>
            <person name="Liang C."/>
            <person name="Lipzen A."/>
            <person name="Lutzoni F."/>
            <person name="Magnuson J."/>
            <person name="Mondo S."/>
            <person name="Nolan M."/>
            <person name="Ohm R."/>
            <person name="Pangilinan J."/>
            <person name="Park H.-J."/>
            <person name="Ramirez L."/>
            <person name="Alfaro M."/>
            <person name="Sun H."/>
            <person name="Tritt A."/>
            <person name="Yoshinaga Y."/>
            <person name="Zwiers L.-H."/>
            <person name="Turgeon B."/>
            <person name="Goodwin S."/>
            <person name="Spatafora J."/>
            <person name="Crous P."/>
            <person name="Grigoriev I."/>
        </authorList>
    </citation>
    <scope>NUCLEOTIDE SEQUENCE</scope>
    <source>
        <strain evidence="1">Tuck. ex Michener</strain>
    </source>
</reference>
<organism evidence="1 2">
    <name type="scientific">Viridothelium virens</name>
    <name type="common">Speckled blister lichen</name>
    <name type="synonym">Trypethelium virens</name>
    <dbReference type="NCBI Taxonomy" id="1048519"/>
    <lineage>
        <taxon>Eukaryota</taxon>
        <taxon>Fungi</taxon>
        <taxon>Dikarya</taxon>
        <taxon>Ascomycota</taxon>
        <taxon>Pezizomycotina</taxon>
        <taxon>Dothideomycetes</taxon>
        <taxon>Dothideomycetes incertae sedis</taxon>
        <taxon>Trypetheliales</taxon>
        <taxon>Trypetheliaceae</taxon>
        <taxon>Viridothelium</taxon>
    </lineage>
</organism>
<evidence type="ECO:0000313" key="1">
    <source>
        <dbReference type="EMBL" id="KAF2234130.1"/>
    </source>
</evidence>
<gene>
    <name evidence="1" type="ORF">EV356DRAFT_180586</name>
</gene>
<keyword evidence="2" id="KW-1185">Reference proteome</keyword>